<evidence type="ECO:0000256" key="3">
    <source>
        <dbReference type="ARBA" id="ARBA00022833"/>
    </source>
</evidence>
<dbReference type="Proteomes" id="UP001141806">
    <property type="component" value="Unassembled WGS sequence"/>
</dbReference>
<accession>A0A9Q0JWF5</accession>
<evidence type="ECO:0000256" key="2">
    <source>
        <dbReference type="ARBA" id="ARBA00022771"/>
    </source>
</evidence>
<keyword evidence="3" id="KW-0862">Zinc</keyword>
<dbReference type="AlphaFoldDB" id="A0A9Q0JWF5"/>
<keyword evidence="1" id="KW-0479">Metal-binding</keyword>
<sequence>MASSRNSSGFSLRDEEINKELQRQDAELDQFVGLQGDRIRQAILEKVQANQLHTLSFAEERILQKLFEKEGAKVEDMNWKNMELEIRIKQLTVQDFLETYPTVYYAGKYKMQGMF</sequence>
<evidence type="ECO:0000256" key="1">
    <source>
        <dbReference type="ARBA" id="ARBA00022723"/>
    </source>
</evidence>
<evidence type="ECO:0000313" key="4">
    <source>
        <dbReference type="EMBL" id="KAJ4954301.1"/>
    </source>
</evidence>
<gene>
    <name evidence="4" type="ORF">NE237_011084</name>
</gene>
<protein>
    <submittedName>
        <fullName evidence="4">Uncharacterized protein</fullName>
    </submittedName>
</protein>
<proteinExistence type="predicted"/>
<evidence type="ECO:0000313" key="5">
    <source>
        <dbReference type="Proteomes" id="UP001141806"/>
    </source>
</evidence>
<dbReference type="EMBL" id="JAMYWD010000011">
    <property type="protein sequence ID" value="KAJ4954301.1"/>
    <property type="molecule type" value="Genomic_DNA"/>
</dbReference>
<dbReference type="GO" id="GO:0004842">
    <property type="term" value="F:ubiquitin-protein transferase activity"/>
    <property type="evidence" value="ECO:0007669"/>
    <property type="project" value="TreeGrafter"/>
</dbReference>
<dbReference type="GO" id="GO:0008270">
    <property type="term" value="F:zinc ion binding"/>
    <property type="evidence" value="ECO:0007669"/>
    <property type="project" value="UniProtKB-KW"/>
</dbReference>
<name>A0A9Q0JWF5_9MAGN</name>
<comment type="caution">
    <text evidence="4">The sequence shown here is derived from an EMBL/GenBank/DDBJ whole genome shotgun (WGS) entry which is preliminary data.</text>
</comment>
<dbReference type="PANTHER" id="PTHR42647">
    <property type="entry name" value="SBP (S-RIBONUCLEASE BINDING PROTEIN) FAMILY PROTEIN"/>
    <property type="match status" value="1"/>
</dbReference>
<organism evidence="4 5">
    <name type="scientific">Protea cynaroides</name>
    <dbReference type="NCBI Taxonomy" id="273540"/>
    <lineage>
        <taxon>Eukaryota</taxon>
        <taxon>Viridiplantae</taxon>
        <taxon>Streptophyta</taxon>
        <taxon>Embryophyta</taxon>
        <taxon>Tracheophyta</taxon>
        <taxon>Spermatophyta</taxon>
        <taxon>Magnoliopsida</taxon>
        <taxon>Proteales</taxon>
        <taxon>Proteaceae</taxon>
        <taxon>Protea</taxon>
    </lineage>
</organism>
<keyword evidence="5" id="KW-1185">Reference proteome</keyword>
<dbReference type="OrthoDB" id="1711136at2759"/>
<keyword evidence="2" id="KW-0863">Zinc-finger</keyword>
<dbReference type="PANTHER" id="PTHR42647:SF10">
    <property type="entry name" value="F2G19.2"/>
    <property type="match status" value="1"/>
</dbReference>
<reference evidence="4" key="1">
    <citation type="journal article" date="2023" name="Plant J.">
        <title>The genome of the king protea, Protea cynaroides.</title>
        <authorList>
            <person name="Chang J."/>
            <person name="Duong T.A."/>
            <person name="Schoeman C."/>
            <person name="Ma X."/>
            <person name="Roodt D."/>
            <person name="Barker N."/>
            <person name="Li Z."/>
            <person name="Van de Peer Y."/>
            <person name="Mizrachi E."/>
        </authorList>
    </citation>
    <scope>NUCLEOTIDE SEQUENCE</scope>
    <source>
        <tissue evidence="4">Young leaves</tissue>
    </source>
</reference>